<dbReference type="EMBL" id="JAVLRO010000004">
    <property type="protein sequence ID" value="MDR9875911.1"/>
    <property type="molecule type" value="Genomic_DNA"/>
</dbReference>
<accession>A0ACC6LBR7</accession>
<protein>
    <submittedName>
        <fullName evidence="1">DUF262 domain-containing protein</fullName>
    </submittedName>
</protein>
<organism evidence="1 2">
    <name type="scientific">Pseudomonas allii</name>
    <dbReference type="NCBI Taxonomy" id="2740531"/>
    <lineage>
        <taxon>Bacteria</taxon>
        <taxon>Pseudomonadati</taxon>
        <taxon>Pseudomonadota</taxon>
        <taxon>Gammaproteobacteria</taxon>
        <taxon>Pseudomonadales</taxon>
        <taxon>Pseudomonadaceae</taxon>
        <taxon>Pseudomonas</taxon>
    </lineage>
</organism>
<comment type="caution">
    <text evidence="1">The sequence shown here is derived from an EMBL/GenBank/DDBJ whole genome shotgun (WGS) entry which is preliminary data.</text>
</comment>
<proteinExistence type="predicted"/>
<name>A0ACC6LBR7_9PSED</name>
<keyword evidence="2" id="KW-1185">Reference proteome</keyword>
<evidence type="ECO:0000313" key="1">
    <source>
        <dbReference type="EMBL" id="MDR9875911.1"/>
    </source>
</evidence>
<reference evidence="1" key="1">
    <citation type="submission" date="2023-07" db="EMBL/GenBank/DDBJ databases">
        <title>Bioagumentation of soil contaminated with hydrocarbons using Pseudomonas poae 7b strain.</title>
        <authorList>
            <person name="Kumor A."/>
        </authorList>
    </citation>
    <scope>NUCLEOTIDE SEQUENCE</scope>
    <source>
        <strain evidence="1">7b</strain>
    </source>
</reference>
<gene>
    <name evidence="1" type="ORF">RJC98_12010</name>
</gene>
<evidence type="ECO:0000313" key="2">
    <source>
        <dbReference type="Proteomes" id="UP001244872"/>
    </source>
</evidence>
<dbReference type="Proteomes" id="UP001244872">
    <property type="component" value="Unassembled WGS sequence"/>
</dbReference>
<sequence>MDDELSVEVEVDETPYVEFDISVSPSDPSLELLVTQLERSDIIIPFYQRRFVWGLDQASRLIESFLMGLPVPQIFLYVNSDDQLEVIDGQQRLMSVKYFMEGYFGEPDKNEKRQVFRLKGLAERSEFNGKLFTDLSPKDQRKLRNSTLRAINIKQIKPDDRNDSVFHIFERLNTGGTQLKPQEIRNAVYRGNIVKSLNRLNKTPGWHEVLGMKKPDKNQKDIELILRLYGLFRDWEQYEKPMLRYLNTTMSQGREFDSPKAAEFQAKFPEVVEKVVKGIKNPFRPKGVINSAVLESVMISLLEDAGAIPIADLQRRYDLLFMDQSFLDTITGPTTDTLMLRTRIERAKEVLTNG</sequence>